<dbReference type="EMBL" id="JALNTZ010000004">
    <property type="protein sequence ID" value="KAJ3657138.1"/>
    <property type="molecule type" value="Genomic_DNA"/>
</dbReference>
<accession>A0AA38IL42</accession>
<keyword evidence="2" id="KW-1185">Reference proteome</keyword>
<protein>
    <submittedName>
        <fullName evidence="1">Uncharacterized protein</fullName>
    </submittedName>
</protein>
<dbReference type="Proteomes" id="UP001168821">
    <property type="component" value="Unassembled WGS sequence"/>
</dbReference>
<name>A0AA38IL42_9CUCU</name>
<proteinExistence type="predicted"/>
<sequence>MRKIFIDNNLQRKLHVPFRYKCESKQHLPSYSDFAVVPLDGFDEFFAINFGLDEETTDGSCLPETHYDCIQRYYFEVHQNCFWAQVWFHFQYAFEKFHVSLFLTEYHRNRFSVYYYVHGK</sequence>
<evidence type="ECO:0000313" key="2">
    <source>
        <dbReference type="Proteomes" id="UP001168821"/>
    </source>
</evidence>
<organism evidence="1 2">
    <name type="scientific">Zophobas morio</name>
    <dbReference type="NCBI Taxonomy" id="2755281"/>
    <lineage>
        <taxon>Eukaryota</taxon>
        <taxon>Metazoa</taxon>
        <taxon>Ecdysozoa</taxon>
        <taxon>Arthropoda</taxon>
        <taxon>Hexapoda</taxon>
        <taxon>Insecta</taxon>
        <taxon>Pterygota</taxon>
        <taxon>Neoptera</taxon>
        <taxon>Endopterygota</taxon>
        <taxon>Coleoptera</taxon>
        <taxon>Polyphaga</taxon>
        <taxon>Cucujiformia</taxon>
        <taxon>Tenebrionidae</taxon>
        <taxon>Zophobas</taxon>
    </lineage>
</organism>
<comment type="caution">
    <text evidence="1">The sequence shown here is derived from an EMBL/GenBank/DDBJ whole genome shotgun (WGS) entry which is preliminary data.</text>
</comment>
<dbReference type="AlphaFoldDB" id="A0AA38IL42"/>
<reference evidence="1" key="1">
    <citation type="journal article" date="2023" name="G3 (Bethesda)">
        <title>Whole genome assemblies of Zophobas morio and Tenebrio molitor.</title>
        <authorList>
            <person name="Kaur S."/>
            <person name="Stinson S.A."/>
            <person name="diCenzo G.C."/>
        </authorList>
    </citation>
    <scope>NUCLEOTIDE SEQUENCE</scope>
    <source>
        <strain evidence="1">QUZm001</strain>
    </source>
</reference>
<gene>
    <name evidence="1" type="ORF">Zmor_016163</name>
</gene>
<evidence type="ECO:0000313" key="1">
    <source>
        <dbReference type="EMBL" id="KAJ3657138.1"/>
    </source>
</evidence>